<dbReference type="PANTHER" id="PTHR11741">
    <property type="entry name" value="ELONGATION FACTOR TS"/>
    <property type="match status" value="1"/>
</dbReference>
<dbReference type="Gene3D" id="3.30.479.20">
    <property type="entry name" value="Elongation factor Ts, dimerisation domain"/>
    <property type="match status" value="2"/>
</dbReference>
<dbReference type="InterPro" id="IPR014039">
    <property type="entry name" value="Transl_elong_EFTs/EF1B_dimer"/>
</dbReference>
<dbReference type="PROSITE" id="PS01127">
    <property type="entry name" value="EF_TS_2"/>
    <property type="match status" value="1"/>
</dbReference>
<dbReference type="EMBL" id="AP025739">
    <property type="protein sequence ID" value="BDI31746.1"/>
    <property type="molecule type" value="Genomic_DNA"/>
</dbReference>
<keyword evidence="3 6" id="KW-0251">Elongation factor</keyword>
<gene>
    <name evidence="6 9" type="primary">tsf</name>
    <name evidence="9" type="ORF">CCAX7_37970</name>
</gene>
<dbReference type="GO" id="GO:0003746">
    <property type="term" value="F:translation elongation factor activity"/>
    <property type="evidence" value="ECO:0007669"/>
    <property type="project" value="UniProtKB-UniRule"/>
</dbReference>
<dbReference type="KEGG" id="ccot:CCAX7_37970"/>
<evidence type="ECO:0000256" key="3">
    <source>
        <dbReference type="ARBA" id="ARBA00022768"/>
    </source>
</evidence>
<evidence type="ECO:0000256" key="1">
    <source>
        <dbReference type="ARBA" id="ARBA00005532"/>
    </source>
</evidence>
<reference evidence="9 10" key="1">
    <citation type="journal article" date="2019" name="Int. J. Syst. Evol. Microbiol.">
        <title>Capsulimonas corticalis gen. nov., sp. nov., an aerobic capsulated bacterium, of a novel bacterial order, Capsulimonadales ord. nov., of the class Armatimonadia of the phylum Armatimonadetes.</title>
        <authorList>
            <person name="Li J."/>
            <person name="Kudo C."/>
            <person name="Tonouchi A."/>
        </authorList>
    </citation>
    <scope>NUCLEOTIDE SEQUENCE [LARGE SCALE GENOMIC DNA]</scope>
    <source>
        <strain evidence="9 10">AX-7</strain>
    </source>
</reference>
<dbReference type="Gene3D" id="1.10.286.20">
    <property type="match status" value="1"/>
</dbReference>
<protein>
    <recommendedName>
        <fullName evidence="2 6">Elongation factor Ts</fullName>
        <shortName evidence="6">EF-Ts</shortName>
    </recommendedName>
</protein>
<dbReference type="FunFam" id="1.10.8.10:FF:000001">
    <property type="entry name" value="Elongation factor Ts"/>
    <property type="match status" value="1"/>
</dbReference>
<evidence type="ECO:0000313" key="10">
    <source>
        <dbReference type="Proteomes" id="UP000287394"/>
    </source>
</evidence>
<dbReference type="Gene3D" id="1.10.8.10">
    <property type="entry name" value="DNA helicase RuvA subunit, C-terminal domain"/>
    <property type="match status" value="1"/>
</dbReference>
<evidence type="ECO:0000256" key="2">
    <source>
        <dbReference type="ARBA" id="ARBA00016956"/>
    </source>
</evidence>
<dbReference type="OrthoDB" id="9808348at2"/>
<dbReference type="RefSeq" id="WP_125206168.1">
    <property type="nucleotide sequence ID" value="NZ_AP025739.1"/>
</dbReference>
<organism evidence="9 10">
    <name type="scientific">Capsulimonas corticalis</name>
    <dbReference type="NCBI Taxonomy" id="2219043"/>
    <lineage>
        <taxon>Bacteria</taxon>
        <taxon>Bacillati</taxon>
        <taxon>Armatimonadota</taxon>
        <taxon>Armatimonadia</taxon>
        <taxon>Capsulimonadales</taxon>
        <taxon>Capsulimonadaceae</taxon>
        <taxon>Capsulimonas</taxon>
    </lineage>
</organism>
<proteinExistence type="inferred from homology"/>
<keyword evidence="4 6" id="KW-0648">Protein biosynthesis</keyword>
<comment type="subcellular location">
    <subcellularLocation>
        <location evidence="6 8">Cytoplasm</location>
    </subcellularLocation>
</comment>
<sequence>MAEITAAMVKELRDKTDAPMMQAKKALTDANGDMEAAILLLREKNSKLEVKEGRISAEGVVEAFLNETATLGTIIELNSETDFVARNEMFGSLAKTLAAHASEHATVGTVDELLDAIHSGTGAPARTQLQETFAKLRENIIFKRFTVYETTDGTVDAYIHMGGKIGVLIELTGQGPEIQALAREIAMHISFSNPKFLSKDEAPANVVETERELVRTRTMADEKNANKPAEILEKIIEGGLNNFFKASALLEQAYIREPKQTIAQLIKGKTEIKRFVRYEIGEASA</sequence>
<feature type="region of interest" description="Involved in Mg(2+) ion dislocation from EF-Tu" evidence="6">
    <location>
        <begin position="81"/>
        <end position="84"/>
    </location>
</feature>
<dbReference type="HAMAP" id="MF_00050">
    <property type="entry name" value="EF_Ts"/>
    <property type="match status" value="1"/>
</dbReference>
<dbReference type="SUPFAM" id="SSF46934">
    <property type="entry name" value="UBA-like"/>
    <property type="match status" value="1"/>
</dbReference>
<dbReference type="CDD" id="cd14275">
    <property type="entry name" value="UBA_EF-Ts"/>
    <property type="match status" value="1"/>
</dbReference>
<comment type="similarity">
    <text evidence="1 6 7">Belongs to the EF-Ts family.</text>
</comment>
<keyword evidence="6" id="KW-0963">Cytoplasm</keyword>
<name>A0A402D106_9BACT</name>
<comment type="function">
    <text evidence="5 6 7">Associates with the EF-Tu.GDP complex and induces the exchange of GDP to GTP. It remains bound to the aminoacyl-tRNA.EF-Tu.GTP complex up to the GTP hydrolysis stage on the ribosome.</text>
</comment>
<dbReference type="Proteomes" id="UP000287394">
    <property type="component" value="Chromosome"/>
</dbReference>
<dbReference type="InterPro" id="IPR001816">
    <property type="entry name" value="Transl_elong_EFTs/EF1B"/>
</dbReference>
<dbReference type="Pfam" id="PF00889">
    <property type="entry name" value="EF_TS"/>
    <property type="match status" value="1"/>
</dbReference>
<dbReference type="FunCoup" id="A0A402D106">
    <property type="interactions" value="488"/>
</dbReference>
<evidence type="ECO:0000256" key="8">
    <source>
        <dbReference type="RuleBase" id="RU000643"/>
    </source>
</evidence>
<keyword evidence="10" id="KW-1185">Reference proteome</keyword>
<evidence type="ECO:0000256" key="6">
    <source>
        <dbReference type="HAMAP-Rule" id="MF_00050"/>
    </source>
</evidence>
<dbReference type="PANTHER" id="PTHR11741:SF0">
    <property type="entry name" value="ELONGATION FACTOR TS, MITOCHONDRIAL"/>
    <property type="match status" value="1"/>
</dbReference>
<evidence type="ECO:0000313" key="9">
    <source>
        <dbReference type="EMBL" id="BDI31746.1"/>
    </source>
</evidence>
<dbReference type="InterPro" id="IPR009060">
    <property type="entry name" value="UBA-like_sf"/>
</dbReference>
<dbReference type="AlphaFoldDB" id="A0A402D106"/>
<evidence type="ECO:0000256" key="7">
    <source>
        <dbReference type="RuleBase" id="RU000642"/>
    </source>
</evidence>
<evidence type="ECO:0000256" key="5">
    <source>
        <dbReference type="ARBA" id="ARBA00025453"/>
    </source>
</evidence>
<dbReference type="SUPFAM" id="SSF54713">
    <property type="entry name" value="Elongation factor Ts (EF-Ts), dimerisation domain"/>
    <property type="match status" value="2"/>
</dbReference>
<dbReference type="NCBIfam" id="TIGR00116">
    <property type="entry name" value="tsf"/>
    <property type="match status" value="1"/>
</dbReference>
<accession>A0A402D106</accession>
<dbReference type="InterPro" id="IPR036402">
    <property type="entry name" value="EF-Ts_dimer_sf"/>
</dbReference>
<evidence type="ECO:0000256" key="4">
    <source>
        <dbReference type="ARBA" id="ARBA00022917"/>
    </source>
</evidence>
<dbReference type="InterPro" id="IPR018101">
    <property type="entry name" value="Transl_elong_Ts_CS"/>
</dbReference>
<dbReference type="GO" id="GO:0005737">
    <property type="term" value="C:cytoplasm"/>
    <property type="evidence" value="ECO:0007669"/>
    <property type="project" value="UniProtKB-SubCell"/>
</dbReference>